<comment type="caution">
    <text evidence="7">The sequence shown here is derived from an EMBL/GenBank/DDBJ whole genome shotgun (WGS) entry which is preliminary data.</text>
</comment>
<dbReference type="PANTHER" id="PTHR39178">
    <property type="entry name" value="HYPOTHETICAL RIBOSOME-ASSOCIATED PROTEIN"/>
    <property type="match status" value="1"/>
</dbReference>
<dbReference type="Proteomes" id="UP001152422">
    <property type="component" value="Unassembled WGS sequence"/>
</dbReference>
<dbReference type="AlphaFoldDB" id="A0A9X4R0Y9"/>
<dbReference type="InterPro" id="IPR036764">
    <property type="entry name" value="Peptidase_Prp_sf"/>
</dbReference>
<keyword evidence="8" id="KW-1185">Reference proteome</keyword>
<evidence type="ECO:0000256" key="3">
    <source>
        <dbReference type="ARBA" id="ARBA00022801"/>
    </source>
</evidence>
<comment type="similarity">
    <text evidence="5">Belongs to the Prp family.</text>
</comment>
<evidence type="ECO:0000256" key="6">
    <source>
        <dbReference type="ARBA" id="ARBA00044538"/>
    </source>
</evidence>
<dbReference type="GO" id="GO:0042254">
    <property type="term" value="P:ribosome biogenesis"/>
    <property type="evidence" value="ECO:0007669"/>
    <property type="project" value="UniProtKB-KW"/>
</dbReference>
<dbReference type="GO" id="GO:0008234">
    <property type="term" value="F:cysteine-type peptidase activity"/>
    <property type="evidence" value="ECO:0007669"/>
    <property type="project" value="UniProtKB-KW"/>
</dbReference>
<evidence type="ECO:0000256" key="2">
    <source>
        <dbReference type="ARBA" id="ARBA00022670"/>
    </source>
</evidence>
<name>A0A9X4R0Y9_9STAP</name>
<keyword evidence="1" id="KW-0690">Ribosome biogenesis</keyword>
<gene>
    <name evidence="7" type="ORF">M4L89_10075</name>
</gene>
<evidence type="ECO:0000256" key="4">
    <source>
        <dbReference type="ARBA" id="ARBA00022807"/>
    </source>
</evidence>
<keyword evidence="4" id="KW-0788">Thiol protease</keyword>
<protein>
    <recommendedName>
        <fullName evidence="6">Ribosomal processing cysteine protease Prp</fullName>
    </recommendedName>
</protein>
<organism evidence="7 8">
    <name type="scientific">Staphylococcus equorum</name>
    <dbReference type="NCBI Taxonomy" id="246432"/>
    <lineage>
        <taxon>Bacteria</taxon>
        <taxon>Bacillati</taxon>
        <taxon>Bacillota</taxon>
        <taxon>Bacilli</taxon>
        <taxon>Bacillales</taxon>
        <taxon>Staphylococcaceae</taxon>
        <taxon>Staphylococcus</taxon>
    </lineage>
</organism>
<evidence type="ECO:0000313" key="7">
    <source>
        <dbReference type="EMBL" id="MDG0846567.1"/>
    </source>
</evidence>
<evidence type="ECO:0000313" key="8">
    <source>
        <dbReference type="Proteomes" id="UP001152422"/>
    </source>
</evidence>
<dbReference type="InterPro" id="IPR007422">
    <property type="entry name" value="Peptidase_Prp"/>
</dbReference>
<reference evidence="7" key="1">
    <citation type="submission" date="2022-05" db="EMBL/GenBank/DDBJ databases">
        <title>Comparative genomics of Staphylococcus equorum isolates.</title>
        <authorList>
            <person name="Luelf R.H."/>
        </authorList>
    </citation>
    <scope>NUCLEOTIDE SEQUENCE</scope>
    <source>
        <strain evidence="7">TMW 2.2497</strain>
    </source>
</reference>
<dbReference type="SUPFAM" id="SSF118010">
    <property type="entry name" value="TM1457-like"/>
    <property type="match status" value="1"/>
</dbReference>
<keyword evidence="2 7" id="KW-0645">Protease</keyword>
<proteinExistence type="inferred from homology"/>
<dbReference type="RefSeq" id="WP_277583381.1">
    <property type="nucleotide sequence ID" value="NZ_JAMBPY010000005.1"/>
</dbReference>
<dbReference type="Pfam" id="PF04327">
    <property type="entry name" value="Peptidase_Prp"/>
    <property type="match status" value="1"/>
</dbReference>
<evidence type="ECO:0000256" key="5">
    <source>
        <dbReference type="ARBA" id="ARBA00044503"/>
    </source>
</evidence>
<accession>A0A9X4R0Y9</accession>
<evidence type="ECO:0000256" key="1">
    <source>
        <dbReference type="ARBA" id="ARBA00022517"/>
    </source>
</evidence>
<dbReference type="PANTHER" id="PTHR39178:SF1">
    <property type="entry name" value="RIBOSOMAL-PROCESSING CYSTEINE PROTEASE PRP"/>
    <property type="match status" value="1"/>
</dbReference>
<keyword evidence="3" id="KW-0378">Hydrolase</keyword>
<sequence length="120" mass="13665">MNIIVHVNILKRTIESRIYGYEVLGHADYDDYGYDIVCASISTLIFTAINSLEGVAKYKENELSIKMAENGYMFFSLPINDEDTRLNIANIILKITFIGLSSLEKEYGRYINIKTVISNI</sequence>
<dbReference type="Gene3D" id="3.30.70.1490">
    <property type="entry name" value="Cysteine protease Prp"/>
    <property type="match status" value="1"/>
</dbReference>
<dbReference type="GO" id="GO:0006508">
    <property type="term" value="P:proteolysis"/>
    <property type="evidence" value="ECO:0007669"/>
    <property type="project" value="UniProtKB-KW"/>
</dbReference>
<dbReference type="EMBL" id="JAMBQA010000005">
    <property type="protein sequence ID" value="MDG0846567.1"/>
    <property type="molecule type" value="Genomic_DNA"/>
</dbReference>
<dbReference type="CDD" id="cd16332">
    <property type="entry name" value="Prp-like"/>
    <property type="match status" value="1"/>
</dbReference>